<dbReference type="Gene3D" id="3.40.50.2000">
    <property type="entry name" value="Glycogen Phosphorylase B"/>
    <property type="match status" value="2"/>
</dbReference>
<proteinExistence type="predicted"/>
<keyword evidence="1" id="KW-0812">Transmembrane</keyword>
<evidence type="ECO:0008006" key="6">
    <source>
        <dbReference type="Google" id="ProtNLM"/>
    </source>
</evidence>
<dbReference type="Pfam" id="PF13439">
    <property type="entry name" value="Glyco_transf_4"/>
    <property type="match status" value="1"/>
</dbReference>
<gene>
    <name evidence="4" type="ORF">AMJ87_12885</name>
</gene>
<dbReference type="Pfam" id="PF00534">
    <property type="entry name" value="Glycos_transf_1"/>
    <property type="match status" value="1"/>
</dbReference>
<feature type="domain" description="Glycosyltransferase subfamily 4-like N-terminal" evidence="3">
    <location>
        <begin position="27"/>
        <end position="196"/>
    </location>
</feature>
<dbReference type="PANTHER" id="PTHR45947:SF3">
    <property type="entry name" value="SULFOQUINOVOSYL TRANSFERASE SQD2"/>
    <property type="match status" value="1"/>
</dbReference>
<accession>A0A0S8G4M4</accession>
<feature type="transmembrane region" description="Helical" evidence="1">
    <location>
        <begin position="89"/>
        <end position="109"/>
    </location>
</feature>
<evidence type="ECO:0000313" key="4">
    <source>
        <dbReference type="EMBL" id="KPK67769.1"/>
    </source>
</evidence>
<name>A0A0S8G4M4_UNCW3</name>
<dbReference type="GO" id="GO:0016757">
    <property type="term" value="F:glycosyltransferase activity"/>
    <property type="evidence" value="ECO:0007669"/>
    <property type="project" value="InterPro"/>
</dbReference>
<dbReference type="InterPro" id="IPR050194">
    <property type="entry name" value="Glycosyltransferase_grp1"/>
</dbReference>
<reference evidence="4 5" key="1">
    <citation type="journal article" date="2015" name="Microbiome">
        <title>Genomic resolution of linkages in carbon, nitrogen, and sulfur cycling among widespread estuary sediment bacteria.</title>
        <authorList>
            <person name="Baker B.J."/>
            <person name="Lazar C.S."/>
            <person name="Teske A.P."/>
            <person name="Dick G.J."/>
        </authorList>
    </citation>
    <scope>NUCLEOTIDE SEQUENCE [LARGE SCALE GENOMIC DNA]</scope>
    <source>
        <strain evidence="4">SM23_60</strain>
    </source>
</reference>
<dbReference type="EMBL" id="LJUO01000201">
    <property type="protein sequence ID" value="KPK67769.1"/>
    <property type="molecule type" value="Genomic_DNA"/>
</dbReference>
<dbReference type="PATRIC" id="fig|1703780.3.peg.2297"/>
<organism evidence="4 5">
    <name type="scientific">candidate division WOR_3 bacterium SM23_60</name>
    <dbReference type="NCBI Taxonomy" id="1703780"/>
    <lineage>
        <taxon>Bacteria</taxon>
        <taxon>Bacteria division WOR-3</taxon>
    </lineage>
</organism>
<evidence type="ECO:0000259" key="3">
    <source>
        <dbReference type="Pfam" id="PF13439"/>
    </source>
</evidence>
<dbReference type="CDD" id="cd03801">
    <property type="entry name" value="GT4_PimA-like"/>
    <property type="match status" value="1"/>
</dbReference>
<evidence type="ECO:0000313" key="5">
    <source>
        <dbReference type="Proteomes" id="UP000051096"/>
    </source>
</evidence>
<dbReference type="PANTHER" id="PTHR45947">
    <property type="entry name" value="SULFOQUINOVOSYL TRANSFERASE SQD2"/>
    <property type="match status" value="1"/>
</dbReference>
<evidence type="ECO:0000259" key="2">
    <source>
        <dbReference type="Pfam" id="PF00534"/>
    </source>
</evidence>
<keyword evidence="1" id="KW-1133">Transmembrane helix</keyword>
<dbReference type="InterPro" id="IPR001296">
    <property type="entry name" value="Glyco_trans_1"/>
</dbReference>
<evidence type="ECO:0000256" key="1">
    <source>
        <dbReference type="SAM" id="Phobius"/>
    </source>
</evidence>
<dbReference type="Proteomes" id="UP000051096">
    <property type="component" value="Unassembled WGS sequence"/>
</dbReference>
<protein>
    <recommendedName>
        <fullName evidence="6">Glycosyl transferase family 1 domain-containing protein</fullName>
    </recommendedName>
</protein>
<sequence length="393" mass="44598">MEIQAMKVLIVVTAYPRHKGDVITPWLVELIQRLQNKGIHVSVFTSSYKGLRNQIRNGVTIYRFRYFLKQYERLTHEETAVDRIKRGPLNVILALFYILFGTLNIIRLVKKERFDIVHIHWPFPHILFGVCAKTAGQARLFTTFYGVEIRWLKQKFPFLGRPFSYFINKADTITAISTHTARELDTITPKRVEIVPFSAAIGTSAGTITDGKKIIFVGRLVERKGVKYLIEAMAQVKEKIPHKLVIIGDGPERANLEQQVHALHLEESVIFTGRVSDEELREHYQTCSFFILPAVYDTKGDIEGLGVVLIEAMSYSKPVIASNAGGITDVVTDGDNGFLVPPGDAPALARVIEQLATDNAMRDRMGKRAKQVVDEKFSWNRITNQLISLYERK</sequence>
<dbReference type="SUPFAM" id="SSF53756">
    <property type="entry name" value="UDP-Glycosyltransferase/glycogen phosphorylase"/>
    <property type="match status" value="1"/>
</dbReference>
<dbReference type="InterPro" id="IPR028098">
    <property type="entry name" value="Glyco_trans_4-like_N"/>
</dbReference>
<keyword evidence="1" id="KW-0472">Membrane</keyword>
<feature type="domain" description="Glycosyl transferase family 1" evidence="2">
    <location>
        <begin position="209"/>
        <end position="371"/>
    </location>
</feature>
<dbReference type="AlphaFoldDB" id="A0A0S8G4M4"/>
<comment type="caution">
    <text evidence="4">The sequence shown here is derived from an EMBL/GenBank/DDBJ whole genome shotgun (WGS) entry which is preliminary data.</text>
</comment>